<keyword evidence="2" id="KW-1185">Reference proteome</keyword>
<dbReference type="EMBL" id="JAYKXH010000014">
    <property type="protein sequence ID" value="KAK7146141.1"/>
    <property type="molecule type" value="Genomic_DNA"/>
</dbReference>
<dbReference type="Proteomes" id="UP001364617">
    <property type="component" value="Unassembled WGS sequence"/>
</dbReference>
<name>A0AAN9CWE7_9TELE</name>
<accession>A0AAN9CWE7</accession>
<protein>
    <submittedName>
        <fullName evidence="1">Uncharacterized protein</fullName>
    </submittedName>
</protein>
<organism evidence="1 2">
    <name type="scientific">Phoxinus phoxinus</name>
    <name type="common">Eurasian minnow</name>
    <dbReference type="NCBI Taxonomy" id="58324"/>
    <lineage>
        <taxon>Eukaryota</taxon>
        <taxon>Metazoa</taxon>
        <taxon>Chordata</taxon>
        <taxon>Craniata</taxon>
        <taxon>Vertebrata</taxon>
        <taxon>Euteleostomi</taxon>
        <taxon>Actinopterygii</taxon>
        <taxon>Neopterygii</taxon>
        <taxon>Teleostei</taxon>
        <taxon>Ostariophysi</taxon>
        <taxon>Cypriniformes</taxon>
        <taxon>Leuciscidae</taxon>
        <taxon>Phoxininae</taxon>
        <taxon>Phoxinus</taxon>
    </lineage>
</organism>
<dbReference type="AlphaFoldDB" id="A0AAN9CWE7"/>
<sequence length="86" mass="9735">MVPGAMPSTLTLPRHTGMLSHSWKQEETGLPAYFSHRVLLSLQQLWNETKQWEMSESSPHSSWVSPLLVYNPSFAPCSNSSLHKLI</sequence>
<gene>
    <name evidence="1" type="ORF">R3I93_013776</name>
</gene>
<reference evidence="1 2" key="1">
    <citation type="submission" date="2024-02" db="EMBL/GenBank/DDBJ databases">
        <title>Chromosome-level genome assembly of the Eurasian Minnow (Phoxinus phoxinus).</title>
        <authorList>
            <person name="Oriowo T.O."/>
            <person name="Martin S."/>
            <person name="Stange M."/>
            <person name="Chrysostomakis Y."/>
            <person name="Brown T."/>
            <person name="Winkler S."/>
            <person name="Kukowka S."/>
            <person name="Myers E.W."/>
            <person name="Bohne A."/>
        </authorList>
    </citation>
    <scope>NUCLEOTIDE SEQUENCE [LARGE SCALE GENOMIC DNA]</scope>
    <source>
        <strain evidence="1">ZFMK-TIS-60720</strain>
        <tissue evidence="1">Whole Organism</tissue>
    </source>
</reference>
<evidence type="ECO:0000313" key="1">
    <source>
        <dbReference type="EMBL" id="KAK7146141.1"/>
    </source>
</evidence>
<comment type="caution">
    <text evidence="1">The sequence shown here is derived from an EMBL/GenBank/DDBJ whole genome shotgun (WGS) entry which is preliminary data.</text>
</comment>
<proteinExistence type="predicted"/>
<evidence type="ECO:0000313" key="2">
    <source>
        <dbReference type="Proteomes" id="UP001364617"/>
    </source>
</evidence>